<evidence type="ECO:0000256" key="5">
    <source>
        <dbReference type="ARBA" id="ARBA00023136"/>
    </source>
</evidence>
<dbReference type="OrthoDB" id="5611741at2"/>
<evidence type="ECO:0000256" key="2">
    <source>
        <dbReference type="ARBA" id="ARBA00022475"/>
    </source>
</evidence>
<keyword evidence="3 6" id="KW-0812">Transmembrane</keyword>
<keyword evidence="2" id="KW-1003">Cell membrane</keyword>
<reference evidence="8 9" key="1">
    <citation type="submission" date="2019-09" db="EMBL/GenBank/DDBJ databases">
        <title>Hybrid Assembly of the complete Genome of the Deep-Sea Bacterium Moritella marina from long Nanopore and Illumina reads.</title>
        <authorList>
            <person name="Magin S."/>
            <person name="Georgoulis A."/>
            <person name="Papadimitriou K."/>
            <person name="Iliakis G."/>
            <person name="Vorgias C.E."/>
        </authorList>
    </citation>
    <scope>NUCLEOTIDE SEQUENCE [LARGE SCALE GENOMIC DNA]</scope>
    <source>
        <strain evidence="8 9">MP-1</strain>
    </source>
</reference>
<evidence type="ECO:0000259" key="7">
    <source>
        <dbReference type="Pfam" id="PF00482"/>
    </source>
</evidence>
<dbReference type="KEGG" id="mmaa:FR932_09245"/>
<gene>
    <name evidence="8" type="ORF">FR932_09245</name>
</gene>
<feature type="transmembrane region" description="Helical" evidence="6">
    <location>
        <begin position="109"/>
        <end position="127"/>
    </location>
</feature>
<feature type="transmembrane region" description="Helical" evidence="6">
    <location>
        <begin position="251"/>
        <end position="269"/>
    </location>
</feature>
<dbReference type="Gene3D" id="1.20.81.30">
    <property type="entry name" value="Type II secretion system (T2SS), domain F"/>
    <property type="match status" value="1"/>
</dbReference>
<keyword evidence="5 6" id="KW-0472">Membrane</keyword>
<feature type="transmembrane region" description="Helical" evidence="6">
    <location>
        <begin position="289"/>
        <end position="306"/>
    </location>
</feature>
<dbReference type="PANTHER" id="PTHR35007">
    <property type="entry name" value="INTEGRAL MEMBRANE PROTEIN-RELATED"/>
    <property type="match status" value="1"/>
</dbReference>
<evidence type="ECO:0000313" key="9">
    <source>
        <dbReference type="Proteomes" id="UP000327424"/>
    </source>
</evidence>
<feature type="domain" description="Type II secretion system protein GspF" evidence="7">
    <location>
        <begin position="143"/>
        <end position="268"/>
    </location>
</feature>
<dbReference type="EMBL" id="CP044399">
    <property type="protein sequence ID" value="QFI40252.1"/>
    <property type="molecule type" value="Genomic_DNA"/>
</dbReference>
<dbReference type="PANTHER" id="PTHR35007:SF1">
    <property type="entry name" value="PILUS ASSEMBLY PROTEIN"/>
    <property type="match status" value="1"/>
</dbReference>
<dbReference type="Pfam" id="PF00482">
    <property type="entry name" value="T2SSF"/>
    <property type="match status" value="1"/>
</dbReference>
<proteinExistence type="predicted"/>
<name>A0A5J6WUZ6_MORMI</name>
<protein>
    <recommendedName>
        <fullName evidence="7">Type II secretion system protein GspF domain-containing protein</fullName>
    </recommendedName>
</protein>
<evidence type="ECO:0000256" key="6">
    <source>
        <dbReference type="SAM" id="Phobius"/>
    </source>
</evidence>
<organism evidence="8 9">
    <name type="scientific">Moritella marina ATCC 15381</name>
    <dbReference type="NCBI Taxonomy" id="1202962"/>
    <lineage>
        <taxon>Bacteria</taxon>
        <taxon>Pseudomonadati</taxon>
        <taxon>Pseudomonadota</taxon>
        <taxon>Gammaproteobacteria</taxon>
        <taxon>Alteromonadales</taxon>
        <taxon>Moritellaceae</taxon>
        <taxon>Moritella</taxon>
    </lineage>
</organism>
<comment type="subcellular location">
    <subcellularLocation>
        <location evidence="1">Cell membrane</location>
        <topology evidence="1">Multi-pass membrane protein</topology>
    </subcellularLocation>
</comment>
<dbReference type="InterPro" id="IPR042094">
    <property type="entry name" value="T2SS_GspF_sf"/>
</dbReference>
<evidence type="ECO:0000313" key="8">
    <source>
        <dbReference type="EMBL" id="QFI40252.1"/>
    </source>
</evidence>
<dbReference type="Proteomes" id="UP000327424">
    <property type="component" value="Chromosome"/>
</dbReference>
<keyword evidence="4 6" id="KW-1133">Transmembrane helix</keyword>
<feature type="transmembrane region" description="Helical" evidence="6">
    <location>
        <begin position="6"/>
        <end position="22"/>
    </location>
</feature>
<dbReference type="AlphaFoldDB" id="A0A5J6WUZ6"/>
<evidence type="ECO:0000256" key="1">
    <source>
        <dbReference type="ARBA" id="ARBA00004651"/>
    </source>
</evidence>
<evidence type="ECO:0000256" key="4">
    <source>
        <dbReference type="ARBA" id="ARBA00022989"/>
    </source>
</evidence>
<dbReference type="RefSeq" id="WP_019628908.1">
    <property type="nucleotide sequence ID" value="NZ_ALOE01000022.1"/>
</dbReference>
<dbReference type="GO" id="GO:0005886">
    <property type="term" value="C:plasma membrane"/>
    <property type="evidence" value="ECO:0007669"/>
    <property type="project" value="UniProtKB-SubCell"/>
</dbReference>
<dbReference type="InterPro" id="IPR018076">
    <property type="entry name" value="T2SS_GspF_dom"/>
</dbReference>
<keyword evidence="9" id="KW-1185">Reference proteome</keyword>
<accession>A0A5J6WUZ6</accession>
<feature type="transmembrane region" description="Helical" evidence="6">
    <location>
        <begin position="84"/>
        <end position="103"/>
    </location>
</feature>
<sequence>MSVMVIGLLLLIMFVFSSYKALQHQRQRQALKRRLISISVVNSADSKATSTLFHWAQKTSPLLQYGYDLKARVDALFDRKAKRVLQLLLAILAVVVWFTLPFFTSLMRMMIIAIVIFMVLAVSYWIMTVRQHSEFNAGFTQVLGQMSRAVSAGISVPQAIAQIADYQQGILGREFGLIRDKLEIGIGLKQALNQARIRLPYVSFHFFSVALILNEENGGQLREVLHSLSRTVHDNAAIKMKIRSLTAEPRMTAAILASLPVVLISVMFFKNPSAFVTLTQNPSGHLVLGYVFTSMVLGFAIIHLLTKVRA</sequence>
<evidence type="ECO:0000256" key="3">
    <source>
        <dbReference type="ARBA" id="ARBA00022692"/>
    </source>
</evidence>